<reference evidence="3" key="1">
    <citation type="submission" date="2017-01" db="EMBL/GenBank/DDBJ databases">
        <authorList>
            <person name="Wang Y."/>
            <person name="White M."/>
            <person name="Kvist S."/>
            <person name="Moncalvo J.-M."/>
        </authorList>
    </citation>
    <scope>NUCLEOTIDE SEQUENCE [LARGE SCALE GENOMIC DNA]</scope>
    <source>
        <strain evidence="3">COL-18-3</strain>
    </source>
</reference>
<sequence>MELFVPLGLKKGKEERNSFEKGADQDASKDYPTSLSEILEDMQLVVQWTIENIGKSGGDPNQIHLFGFGAGAHMCAMYNIASALAGWKDKAPFSQQTMTRLLSNTNSSAELGEWLRRLKQPVFPVAGLILVSGVYSLEKQRKYETMRCIETLSMCSRLFDSQDFAEAWSPLNILVSLRKHGIFIPNNCFARRVLLVHGQKDSTFPLELSQLLFKEYCLMDMDDVNMKVYANLRRIDPSVILSVPDSSLAKSFLDDIKAAIFVDEYEFEDGDDSSPVSPNGSATDVTELNSLAANTNDSSSDLLSKPGLEIDIGTEDLAL</sequence>
<gene>
    <name evidence="2" type="ORF">AX774_g1362</name>
</gene>
<organism evidence="2 3">
    <name type="scientific">Zancudomyces culisetae</name>
    <name type="common">Gut fungus</name>
    <name type="synonym">Smittium culisetae</name>
    <dbReference type="NCBI Taxonomy" id="1213189"/>
    <lineage>
        <taxon>Eukaryota</taxon>
        <taxon>Fungi</taxon>
        <taxon>Fungi incertae sedis</taxon>
        <taxon>Zoopagomycota</taxon>
        <taxon>Kickxellomycotina</taxon>
        <taxon>Harpellomycetes</taxon>
        <taxon>Harpellales</taxon>
        <taxon>Legeriomycetaceae</taxon>
        <taxon>Zancudomyces</taxon>
    </lineage>
</organism>
<dbReference type="SUPFAM" id="SSF53474">
    <property type="entry name" value="alpha/beta-Hydrolases"/>
    <property type="match status" value="1"/>
</dbReference>
<dbReference type="AlphaFoldDB" id="A0A1R1PVU8"/>
<comment type="caution">
    <text evidence="2">The sequence shown here is derived from an EMBL/GenBank/DDBJ whole genome shotgun (WGS) entry which is preliminary data.</text>
</comment>
<dbReference type="Pfam" id="PF20434">
    <property type="entry name" value="BD-FAE"/>
    <property type="match status" value="1"/>
</dbReference>
<dbReference type="OrthoDB" id="6495301at2759"/>
<protein>
    <recommendedName>
        <fullName evidence="1">BD-FAE-like domain-containing protein</fullName>
    </recommendedName>
</protein>
<dbReference type="Gene3D" id="3.40.50.1820">
    <property type="entry name" value="alpha/beta hydrolase"/>
    <property type="match status" value="1"/>
</dbReference>
<name>A0A1R1PVU8_ZANCU</name>
<dbReference type="EMBL" id="LSSK01000111">
    <property type="protein sequence ID" value="OMH85095.1"/>
    <property type="molecule type" value="Genomic_DNA"/>
</dbReference>
<feature type="domain" description="BD-FAE-like" evidence="1">
    <location>
        <begin position="38"/>
        <end position="214"/>
    </location>
</feature>
<dbReference type="Proteomes" id="UP000188320">
    <property type="component" value="Unassembled WGS sequence"/>
</dbReference>
<evidence type="ECO:0000313" key="3">
    <source>
        <dbReference type="Proteomes" id="UP000188320"/>
    </source>
</evidence>
<proteinExistence type="predicted"/>
<dbReference type="InterPro" id="IPR029058">
    <property type="entry name" value="AB_hydrolase_fold"/>
</dbReference>
<keyword evidence="3" id="KW-1185">Reference proteome</keyword>
<dbReference type="InterPro" id="IPR049492">
    <property type="entry name" value="BD-FAE-like_dom"/>
</dbReference>
<evidence type="ECO:0000259" key="1">
    <source>
        <dbReference type="Pfam" id="PF20434"/>
    </source>
</evidence>
<accession>A0A1R1PVU8</accession>
<evidence type="ECO:0000313" key="2">
    <source>
        <dbReference type="EMBL" id="OMH85095.1"/>
    </source>
</evidence>